<feature type="domain" description="NusB/RsmB/TIM44" evidence="7">
    <location>
        <begin position="7"/>
        <end position="133"/>
    </location>
</feature>
<dbReference type="PANTHER" id="PTHR11078:SF3">
    <property type="entry name" value="ANTITERMINATION NUSB DOMAIN-CONTAINING PROTEIN"/>
    <property type="match status" value="1"/>
</dbReference>
<keyword evidence="5 6" id="KW-0804">Transcription</keyword>
<evidence type="ECO:0000256" key="1">
    <source>
        <dbReference type="ARBA" id="ARBA00005952"/>
    </source>
</evidence>
<protein>
    <recommendedName>
        <fullName evidence="6">Transcription antitermination protein NusB</fullName>
    </recommendedName>
    <alternativeName>
        <fullName evidence="6">Antitermination factor NusB</fullName>
    </alternativeName>
</protein>
<keyword evidence="3 6" id="KW-0694">RNA-binding</keyword>
<sequence>MGGRRLSREMALKSLFQIDLVSTNMEEALKYAFENGEFTFSDEVKEFSLILVKGVLSNLSEIDKSVSNYANNWSLERITNIDRNILRIAIYEILYLDNIPKSVSINEAVELAKKYGTKSSFSFVNGVLGKIDKNDKVLKKID</sequence>
<reference evidence="8 9" key="1">
    <citation type="journal article" date="2016" name="Nat. Commun.">
        <title>Thousands of microbial genomes shed light on interconnected biogeochemical processes in an aquifer system.</title>
        <authorList>
            <person name="Anantharaman K."/>
            <person name="Brown C.T."/>
            <person name="Hug L.A."/>
            <person name="Sharon I."/>
            <person name="Castelle C.J."/>
            <person name="Probst A.J."/>
            <person name="Thomas B.C."/>
            <person name="Singh A."/>
            <person name="Wilkins M.J."/>
            <person name="Karaoz U."/>
            <person name="Brodie E.L."/>
            <person name="Williams K.H."/>
            <person name="Hubbard S.S."/>
            <person name="Banfield J.F."/>
        </authorList>
    </citation>
    <scope>NUCLEOTIDE SEQUENCE [LARGE SCALE GENOMIC DNA]</scope>
</reference>
<evidence type="ECO:0000313" key="8">
    <source>
        <dbReference type="EMBL" id="OGD15438.1"/>
    </source>
</evidence>
<evidence type="ECO:0000256" key="5">
    <source>
        <dbReference type="ARBA" id="ARBA00023163"/>
    </source>
</evidence>
<accession>A0A1F5AAS9</accession>
<dbReference type="InterPro" id="IPR011605">
    <property type="entry name" value="NusB_fam"/>
</dbReference>
<dbReference type="InterPro" id="IPR006027">
    <property type="entry name" value="NusB_RsmB_TIM44"/>
</dbReference>
<dbReference type="Gene3D" id="1.10.940.10">
    <property type="entry name" value="NusB-like"/>
    <property type="match status" value="1"/>
</dbReference>
<evidence type="ECO:0000313" key="9">
    <source>
        <dbReference type="Proteomes" id="UP000177701"/>
    </source>
</evidence>
<dbReference type="GO" id="GO:0031564">
    <property type="term" value="P:transcription antitermination"/>
    <property type="evidence" value="ECO:0007669"/>
    <property type="project" value="UniProtKB-KW"/>
</dbReference>
<organism evidence="8 9">
    <name type="scientific">Candidatus Sediminicultor quintus</name>
    <dbReference type="NCBI Taxonomy" id="1797291"/>
    <lineage>
        <taxon>Bacteria</taxon>
        <taxon>Pseudomonadati</taxon>
        <taxon>Atribacterota</taxon>
        <taxon>Candidatus Phoenicimicrobiia</taxon>
        <taxon>Candidatus Pheonicimicrobiales</taxon>
        <taxon>Candidatus Phoenicimicrobiaceae</taxon>
        <taxon>Candidatus Sediminicultor</taxon>
    </lineage>
</organism>
<dbReference type="NCBIfam" id="TIGR01951">
    <property type="entry name" value="nusB"/>
    <property type="match status" value="1"/>
</dbReference>
<dbReference type="SUPFAM" id="SSF48013">
    <property type="entry name" value="NusB-like"/>
    <property type="match status" value="1"/>
</dbReference>
<gene>
    <name evidence="6" type="primary">nusB</name>
    <name evidence="8" type="ORF">A2V47_08565</name>
</gene>
<keyword evidence="2 6" id="KW-0889">Transcription antitermination</keyword>
<dbReference type="CDD" id="cd00619">
    <property type="entry name" value="Terminator_NusB"/>
    <property type="match status" value="1"/>
</dbReference>
<evidence type="ECO:0000256" key="3">
    <source>
        <dbReference type="ARBA" id="ARBA00022884"/>
    </source>
</evidence>
<dbReference type="EMBL" id="MEYH01000056">
    <property type="protein sequence ID" value="OGD15438.1"/>
    <property type="molecule type" value="Genomic_DNA"/>
</dbReference>
<comment type="caution">
    <text evidence="8">The sequence shown here is derived from an EMBL/GenBank/DDBJ whole genome shotgun (WGS) entry which is preliminary data.</text>
</comment>
<dbReference type="InterPro" id="IPR035926">
    <property type="entry name" value="NusB-like_sf"/>
</dbReference>
<name>A0A1F5AAS9_9BACT</name>
<comment type="similarity">
    <text evidence="1 6">Belongs to the NusB family.</text>
</comment>
<dbReference type="GO" id="GO:0003723">
    <property type="term" value="F:RNA binding"/>
    <property type="evidence" value="ECO:0007669"/>
    <property type="project" value="UniProtKB-UniRule"/>
</dbReference>
<dbReference type="Proteomes" id="UP000177701">
    <property type="component" value="Unassembled WGS sequence"/>
</dbReference>
<evidence type="ECO:0000256" key="6">
    <source>
        <dbReference type="HAMAP-Rule" id="MF_00073"/>
    </source>
</evidence>
<proteinExistence type="inferred from homology"/>
<dbReference type="HAMAP" id="MF_00073">
    <property type="entry name" value="NusB"/>
    <property type="match status" value="1"/>
</dbReference>
<dbReference type="Pfam" id="PF01029">
    <property type="entry name" value="NusB"/>
    <property type="match status" value="1"/>
</dbReference>
<dbReference type="STRING" id="1797291.A2V47_08565"/>
<dbReference type="GO" id="GO:0005829">
    <property type="term" value="C:cytosol"/>
    <property type="evidence" value="ECO:0007669"/>
    <property type="project" value="TreeGrafter"/>
</dbReference>
<keyword evidence="4 6" id="KW-0805">Transcription regulation</keyword>
<dbReference type="AlphaFoldDB" id="A0A1F5AAS9"/>
<evidence type="ECO:0000256" key="4">
    <source>
        <dbReference type="ARBA" id="ARBA00023015"/>
    </source>
</evidence>
<evidence type="ECO:0000256" key="2">
    <source>
        <dbReference type="ARBA" id="ARBA00022814"/>
    </source>
</evidence>
<evidence type="ECO:0000259" key="7">
    <source>
        <dbReference type="Pfam" id="PF01029"/>
    </source>
</evidence>
<dbReference type="GO" id="GO:0006353">
    <property type="term" value="P:DNA-templated transcription termination"/>
    <property type="evidence" value="ECO:0007669"/>
    <property type="project" value="UniProtKB-UniRule"/>
</dbReference>
<comment type="function">
    <text evidence="6">Involved in transcription antitermination. Required for transcription of ribosomal RNA (rRNA) genes. Binds specifically to the boxA antiterminator sequence of the ribosomal RNA (rrn) operons.</text>
</comment>
<dbReference type="PANTHER" id="PTHR11078">
    <property type="entry name" value="N UTILIZATION SUBSTANCE PROTEIN B-RELATED"/>
    <property type="match status" value="1"/>
</dbReference>